<dbReference type="PANTHER" id="PTHR16305:SF28">
    <property type="entry name" value="GUANYLATE CYCLASE DOMAIN-CONTAINING PROTEIN"/>
    <property type="match status" value="1"/>
</dbReference>
<feature type="domain" description="HTH luxR-type" evidence="3">
    <location>
        <begin position="812"/>
        <end position="874"/>
    </location>
</feature>
<dbReference type="InterPro" id="IPR036388">
    <property type="entry name" value="WH-like_DNA-bd_sf"/>
</dbReference>
<dbReference type="Pfam" id="PF13191">
    <property type="entry name" value="AAA_16"/>
    <property type="match status" value="1"/>
</dbReference>
<protein>
    <submittedName>
        <fullName evidence="4">AAA family ATPase</fullName>
    </submittedName>
</protein>
<dbReference type="PROSITE" id="PS50043">
    <property type="entry name" value="HTH_LUXR_2"/>
    <property type="match status" value="1"/>
</dbReference>
<evidence type="ECO:0000313" key="4">
    <source>
        <dbReference type="EMBL" id="MFC3895770.1"/>
    </source>
</evidence>
<dbReference type="InterPro" id="IPR027417">
    <property type="entry name" value="P-loop_NTPase"/>
</dbReference>
<proteinExistence type="predicted"/>
<dbReference type="InterPro" id="IPR016032">
    <property type="entry name" value="Sig_transdc_resp-reg_C-effctor"/>
</dbReference>
<keyword evidence="1" id="KW-0547">Nucleotide-binding</keyword>
<name>A0ABV8C191_9PSEU</name>
<keyword evidence="5" id="KW-1185">Reference proteome</keyword>
<evidence type="ECO:0000259" key="3">
    <source>
        <dbReference type="PROSITE" id="PS50043"/>
    </source>
</evidence>
<dbReference type="PRINTS" id="PR00038">
    <property type="entry name" value="HTHLUXR"/>
</dbReference>
<dbReference type="Pfam" id="PF00196">
    <property type="entry name" value="GerE"/>
    <property type="match status" value="1"/>
</dbReference>
<accession>A0ABV8C191</accession>
<dbReference type="InterPro" id="IPR000792">
    <property type="entry name" value="Tscrpt_reg_LuxR_C"/>
</dbReference>
<evidence type="ECO:0000256" key="1">
    <source>
        <dbReference type="ARBA" id="ARBA00022741"/>
    </source>
</evidence>
<gene>
    <name evidence="4" type="ORF">ACFOWZ_30195</name>
</gene>
<dbReference type="PROSITE" id="PS00622">
    <property type="entry name" value="HTH_LUXR_1"/>
    <property type="match status" value="1"/>
</dbReference>
<evidence type="ECO:0000256" key="2">
    <source>
        <dbReference type="ARBA" id="ARBA00022840"/>
    </source>
</evidence>
<sequence length="874" mass="92667">MSRARTLEQVLAGVHAAAAGRMGLLHLRGPRAIGKSALVGRLCDEVRDEADVLVTTCRSREGFAAARGLFGAETVDALLTAPDEFARRHALNDLVAGRTADRPLVLVLDDAHHCDSATARWLSALARRIPQPRVHVLLVYRCSERVAAQAVFADLTGALDATSVDLGPLDESDVAELLARECGLVPERELVLAALEATAGLPAVTSSWAEKFRVLGTAPDVEAESAAWHLAWLEDQPEPTRAHATAVAVLGSAEPTSAATLAGISPAAAALIRTELTAVGVLTRSGRFRSASLRKRLLDAVGPDELCALRTRGARLLTDEGRGQEEVAELVVTLPALTEAWMTCALRGAARAGSLRPELAISYLRRVLDAVPGDVGTRLELATQLTAVDPSAAVDVYTELLSDVSSPDDRASVAVRCGAVALRAGRGPEAFRLLGGLFADSGSDRFPVIDPDFRAQVGAMALVNGFSSSATVGQAMDLARGITPPRGRAQGGRRLVQQLARAEVLRGESLSTALAHLRSALPAPGGERELWDVFPVTSLHFCGARAEAMTLADEIVAAAEGSDDTQMRKVALAVRAGLAFEAGELFDAERDARAALAIAGHDGDCAAATVLASVLVRRGDVDLTEQLFERMPAPRDPVEYGWALDAKAHWLWNRGDGDSAIEVLLRCGREFDEMGVHNPVLVPWWLHVVTVLVRLGRFSEATEFAERGADAALRWDTPAARGYALYAAGVVTTDVEPLKQAVVELGAAGAQLDEARALVALAVMLMRTGDDKTARKHLRAAMDIAVRCGSTLLANRTHELLTAAGGRMSAVHTSPKDALTAAERRVAALAADGLTNREIAERLYVTIGTVESHLSSAYRKLGAQTRAELAAELE</sequence>
<dbReference type="CDD" id="cd06170">
    <property type="entry name" value="LuxR_C_like"/>
    <property type="match status" value="1"/>
</dbReference>
<dbReference type="InterPro" id="IPR041664">
    <property type="entry name" value="AAA_16"/>
</dbReference>
<organism evidence="4 5">
    <name type="scientific">Lentzea rhizosphaerae</name>
    <dbReference type="NCBI Taxonomy" id="2041025"/>
    <lineage>
        <taxon>Bacteria</taxon>
        <taxon>Bacillati</taxon>
        <taxon>Actinomycetota</taxon>
        <taxon>Actinomycetes</taxon>
        <taxon>Pseudonocardiales</taxon>
        <taxon>Pseudonocardiaceae</taxon>
        <taxon>Lentzea</taxon>
    </lineage>
</organism>
<dbReference type="Proteomes" id="UP001595690">
    <property type="component" value="Unassembled WGS sequence"/>
</dbReference>
<dbReference type="InterPro" id="IPR011990">
    <property type="entry name" value="TPR-like_helical_dom_sf"/>
</dbReference>
<evidence type="ECO:0000313" key="5">
    <source>
        <dbReference type="Proteomes" id="UP001595690"/>
    </source>
</evidence>
<dbReference type="SUPFAM" id="SSF48452">
    <property type="entry name" value="TPR-like"/>
    <property type="match status" value="1"/>
</dbReference>
<dbReference type="SUPFAM" id="SSF46894">
    <property type="entry name" value="C-terminal effector domain of the bipartite response regulators"/>
    <property type="match status" value="1"/>
</dbReference>
<dbReference type="Gene3D" id="1.10.10.10">
    <property type="entry name" value="Winged helix-like DNA-binding domain superfamily/Winged helix DNA-binding domain"/>
    <property type="match status" value="1"/>
</dbReference>
<dbReference type="RefSeq" id="WP_382377301.1">
    <property type="nucleotide sequence ID" value="NZ_JBHRZI010000027.1"/>
</dbReference>
<dbReference type="PANTHER" id="PTHR16305">
    <property type="entry name" value="TESTICULAR SOLUBLE ADENYLYL CYCLASE"/>
    <property type="match status" value="1"/>
</dbReference>
<reference evidence="5" key="1">
    <citation type="journal article" date="2019" name="Int. J. Syst. Evol. Microbiol.">
        <title>The Global Catalogue of Microorganisms (GCM) 10K type strain sequencing project: providing services to taxonomists for standard genome sequencing and annotation.</title>
        <authorList>
            <consortium name="The Broad Institute Genomics Platform"/>
            <consortium name="The Broad Institute Genome Sequencing Center for Infectious Disease"/>
            <person name="Wu L."/>
            <person name="Ma J."/>
        </authorList>
    </citation>
    <scope>NUCLEOTIDE SEQUENCE [LARGE SCALE GENOMIC DNA]</scope>
    <source>
        <strain evidence="5">CGMCC 4.7405</strain>
    </source>
</reference>
<keyword evidence="2" id="KW-0067">ATP-binding</keyword>
<dbReference type="EMBL" id="JBHRZI010000027">
    <property type="protein sequence ID" value="MFC3895770.1"/>
    <property type="molecule type" value="Genomic_DNA"/>
</dbReference>
<dbReference type="SMART" id="SM00421">
    <property type="entry name" value="HTH_LUXR"/>
    <property type="match status" value="1"/>
</dbReference>
<dbReference type="SUPFAM" id="SSF52540">
    <property type="entry name" value="P-loop containing nucleoside triphosphate hydrolases"/>
    <property type="match status" value="1"/>
</dbReference>
<comment type="caution">
    <text evidence="4">The sequence shown here is derived from an EMBL/GenBank/DDBJ whole genome shotgun (WGS) entry which is preliminary data.</text>
</comment>
<dbReference type="Gene3D" id="1.25.40.10">
    <property type="entry name" value="Tetratricopeptide repeat domain"/>
    <property type="match status" value="1"/>
</dbReference>